<accession>A0AAV9KLB6</accession>
<organism evidence="1 2">
    <name type="scientific">Solanum pinnatisectum</name>
    <name type="common">tansyleaf nightshade</name>
    <dbReference type="NCBI Taxonomy" id="50273"/>
    <lineage>
        <taxon>Eukaryota</taxon>
        <taxon>Viridiplantae</taxon>
        <taxon>Streptophyta</taxon>
        <taxon>Embryophyta</taxon>
        <taxon>Tracheophyta</taxon>
        <taxon>Spermatophyta</taxon>
        <taxon>Magnoliopsida</taxon>
        <taxon>eudicotyledons</taxon>
        <taxon>Gunneridae</taxon>
        <taxon>Pentapetalae</taxon>
        <taxon>asterids</taxon>
        <taxon>lamiids</taxon>
        <taxon>Solanales</taxon>
        <taxon>Solanaceae</taxon>
        <taxon>Solanoideae</taxon>
        <taxon>Solaneae</taxon>
        <taxon>Solanum</taxon>
    </lineage>
</organism>
<keyword evidence="2" id="KW-1185">Reference proteome</keyword>
<dbReference type="Proteomes" id="UP001311915">
    <property type="component" value="Unassembled WGS sequence"/>
</dbReference>
<gene>
    <name evidence="1" type="ORF">R3W88_019251</name>
</gene>
<name>A0AAV9KLB6_9SOLN</name>
<protein>
    <submittedName>
        <fullName evidence="1">Uncharacterized protein</fullName>
    </submittedName>
</protein>
<dbReference type="EMBL" id="JAWPEI010000010">
    <property type="protein sequence ID" value="KAK4713344.1"/>
    <property type="molecule type" value="Genomic_DNA"/>
</dbReference>
<evidence type="ECO:0000313" key="2">
    <source>
        <dbReference type="Proteomes" id="UP001311915"/>
    </source>
</evidence>
<dbReference type="AlphaFoldDB" id="A0AAV9KLB6"/>
<sequence length="112" mass="13208">MITHYETVVGKLVLPFAMAFEHVFRYWTLDTIKLVTSGHRKNINLWDVTEENNPKNYQNEGIFVEMLPNGDYALVCVDLFWNCGLRVNDEVGLYWDPRFSYLNCKLIHKVHV</sequence>
<dbReference type="PANTHER" id="PTHR36264:SF5">
    <property type="entry name" value="SET DOMAIN-CONTAINING PROTEIN"/>
    <property type="match status" value="1"/>
</dbReference>
<proteinExistence type="predicted"/>
<comment type="caution">
    <text evidence="1">The sequence shown here is derived from an EMBL/GenBank/DDBJ whole genome shotgun (WGS) entry which is preliminary data.</text>
</comment>
<reference evidence="1 2" key="1">
    <citation type="submission" date="2023-10" db="EMBL/GenBank/DDBJ databases">
        <title>Genome-Wide Identification Analysis in wild type Solanum Pinnatisectum Reveals Some Genes Defensing Phytophthora Infestans.</title>
        <authorList>
            <person name="Sun C."/>
        </authorList>
    </citation>
    <scope>NUCLEOTIDE SEQUENCE [LARGE SCALE GENOMIC DNA]</scope>
    <source>
        <strain evidence="1">LQN</strain>
        <tissue evidence="1">Leaf</tissue>
    </source>
</reference>
<evidence type="ECO:0000313" key="1">
    <source>
        <dbReference type="EMBL" id="KAK4713344.1"/>
    </source>
</evidence>
<dbReference type="PANTHER" id="PTHR36264">
    <property type="entry name" value="SET DOMAIN-CONTAINING PROTEIN"/>
    <property type="match status" value="1"/>
</dbReference>